<accession>A0A8X6NPI8</accession>
<gene>
    <name evidence="13" type="primary">Abhd11</name>
    <name evidence="13" type="ORF">NPIL_554241</name>
</gene>
<dbReference type="Pfam" id="PF12697">
    <property type="entry name" value="Abhydrolase_6"/>
    <property type="match status" value="1"/>
</dbReference>
<comment type="catalytic activity">
    <reaction evidence="9">
        <text>1,2-didecanoylglycerol + H2O = decanoylglycerol + decanoate + H(+)</text>
        <dbReference type="Rhea" id="RHEA:48596"/>
        <dbReference type="ChEBI" id="CHEBI:11152"/>
        <dbReference type="ChEBI" id="CHEBI:15377"/>
        <dbReference type="ChEBI" id="CHEBI:15378"/>
        <dbReference type="ChEBI" id="CHEBI:27689"/>
        <dbReference type="ChEBI" id="CHEBI:90605"/>
    </reaction>
</comment>
<dbReference type="InterPro" id="IPR000073">
    <property type="entry name" value="AB_hydrolase_1"/>
</dbReference>
<organism evidence="13 14">
    <name type="scientific">Nephila pilipes</name>
    <name type="common">Giant wood spider</name>
    <name type="synonym">Nephila maculata</name>
    <dbReference type="NCBI Taxonomy" id="299642"/>
    <lineage>
        <taxon>Eukaryota</taxon>
        <taxon>Metazoa</taxon>
        <taxon>Ecdysozoa</taxon>
        <taxon>Arthropoda</taxon>
        <taxon>Chelicerata</taxon>
        <taxon>Arachnida</taxon>
        <taxon>Araneae</taxon>
        <taxon>Araneomorphae</taxon>
        <taxon>Entelegynae</taxon>
        <taxon>Araneoidea</taxon>
        <taxon>Nephilidae</taxon>
        <taxon>Nephila</taxon>
    </lineage>
</organism>
<sequence length="304" mass="35596">MRLRDIQVSSLKQESLYQRITMETVKLAYDVFELEDTRSDLNPIILTHGLFWNKFMFKDLATDLCKETKRKVYSLDLRNHGESPFSEDFTSNSIIEDIRRFLKERDLKRVCFVCHSFSSSFAYLIAVDQPEVVEKLVFIDHPTFAIFTQSFQLDSVTPQVRIQNRLLNGLNPQMTLQEAKNKFYELAKMGNRGQEFMFRKAAYDLTKEKGQFKWKTDLDFLLKRYLERKCSPKPRGSSQKEILIIRCANSTRIPDSKFEAVLKYNPNAKLITFEDTSHLLMFEKSKEFVEAVKGFLLSTNDILA</sequence>
<dbReference type="PANTHER" id="PTHR46118:SF4">
    <property type="entry name" value="PROTEIN ABHD11"/>
    <property type="match status" value="1"/>
</dbReference>
<dbReference type="EMBL" id="BMAW01012166">
    <property type="protein sequence ID" value="GFT27248.1"/>
    <property type="molecule type" value="Genomic_DNA"/>
</dbReference>
<evidence type="ECO:0000313" key="13">
    <source>
        <dbReference type="EMBL" id="GFT27248.1"/>
    </source>
</evidence>
<evidence type="ECO:0000256" key="1">
    <source>
        <dbReference type="ARBA" id="ARBA00008645"/>
    </source>
</evidence>
<evidence type="ECO:0000256" key="2">
    <source>
        <dbReference type="ARBA" id="ARBA00022801"/>
    </source>
</evidence>
<evidence type="ECO:0000256" key="6">
    <source>
        <dbReference type="ARBA" id="ARBA00043742"/>
    </source>
</evidence>
<reference evidence="13" key="1">
    <citation type="submission" date="2020-08" db="EMBL/GenBank/DDBJ databases">
        <title>Multicomponent nature underlies the extraordinary mechanical properties of spider dragline silk.</title>
        <authorList>
            <person name="Kono N."/>
            <person name="Nakamura H."/>
            <person name="Mori M."/>
            <person name="Yoshida Y."/>
            <person name="Ohtoshi R."/>
            <person name="Malay A.D."/>
            <person name="Moran D.A.P."/>
            <person name="Tomita M."/>
            <person name="Numata K."/>
            <person name="Arakawa K."/>
        </authorList>
    </citation>
    <scope>NUCLEOTIDE SEQUENCE</scope>
</reference>
<comment type="catalytic activity">
    <reaction evidence="11">
        <text>1-octadecanoyl-2-(5Z,8Z,11Z,14Z-eicosatetraenoyl)-sn-glycerol + H2O = 2-(5Z,8Z,11Z,14Z-eicosatetraenoyl)-glycerol + octadecanoate + H(+)</text>
        <dbReference type="Rhea" id="RHEA:38507"/>
        <dbReference type="ChEBI" id="CHEBI:15377"/>
        <dbReference type="ChEBI" id="CHEBI:15378"/>
        <dbReference type="ChEBI" id="CHEBI:25629"/>
        <dbReference type="ChEBI" id="CHEBI:52392"/>
        <dbReference type="ChEBI" id="CHEBI:75728"/>
    </reaction>
</comment>
<dbReference type="PANTHER" id="PTHR46118">
    <property type="entry name" value="PROTEIN ABHD11"/>
    <property type="match status" value="1"/>
</dbReference>
<evidence type="ECO:0000256" key="7">
    <source>
        <dbReference type="ARBA" id="ARBA00044064"/>
    </source>
</evidence>
<dbReference type="AlphaFoldDB" id="A0A8X6NPI8"/>
<dbReference type="Gene3D" id="3.40.50.1820">
    <property type="entry name" value="alpha/beta hydrolase"/>
    <property type="match status" value="1"/>
</dbReference>
<comment type="catalytic activity">
    <reaction evidence="8">
        <text>1-octadecanoyl-2-(4Z,7Z,10Z,13Z,16Z,19Z-docosahexaenoyl)-sn-glycerol + H2O = 2-(4Z,7Z,10Z,13Z,16Z,19Z-docosahexaenoyl)-glycerol + octadecanoate + H(+)</text>
        <dbReference type="Rhea" id="RHEA:77107"/>
        <dbReference type="ChEBI" id="CHEBI:15377"/>
        <dbReference type="ChEBI" id="CHEBI:15378"/>
        <dbReference type="ChEBI" id="CHEBI:25629"/>
        <dbReference type="ChEBI" id="CHEBI:77129"/>
        <dbReference type="ChEBI" id="CHEBI:186738"/>
    </reaction>
</comment>
<evidence type="ECO:0000259" key="12">
    <source>
        <dbReference type="Pfam" id="PF12697"/>
    </source>
</evidence>
<dbReference type="InterPro" id="IPR029058">
    <property type="entry name" value="AB_hydrolase_fold"/>
</dbReference>
<keyword evidence="14" id="KW-1185">Reference proteome</keyword>
<dbReference type="OrthoDB" id="8119704at2759"/>
<name>A0A8X6NPI8_NEPPI</name>
<dbReference type="GO" id="GO:0016787">
    <property type="term" value="F:hydrolase activity"/>
    <property type="evidence" value="ECO:0007669"/>
    <property type="project" value="UniProtKB-KW"/>
</dbReference>
<evidence type="ECO:0000256" key="8">
    <source>
        <dbReference type="ARBA" id="ARBA00048283"/>
    </source>
</evidence>
<proteinExistence type="inferred from homology"/>
<comment type="catalytic activity">
    <reaction evidence="5">
        <text>a 1,2-diacyl-sn-glycerol + H2O = a 2-acylglycerol + a fatty acid + H(+)</text>
        <dbReference type="Rhea" id="RHEA:33275"/>
        <dbReference type="ChEBI" id="CHEBI:15377"/>
        <dbReference type="ChEBI" id="CHEBI:15378"/>
        <dbReference type="ChEBI" id="CHEBI:17389"/>
        <dbReference type="ChEBI" id="CHEBI:17815"/>
        <dbReference type="ChEBI" id="CHEBI:28868"/>
        <dbReference type="EC" id="3.1.1.116"/>
    </reaction>
</comment>
<comment type="catalytic activity">
    <reaction evidence="10">
        <text>1-octadecanoyl-2-(9Z-octadecenoyl)-sn-glycerol + H2O = 2-(9Z-octadecenoyl)-glycerol + octadecanoate + H(+)</text>
        <dbReference type="Rhea" id="RHEA:77103"/>
        <dbReference type="ChEBI" id="CHEBI:15377"/>
        <dbReference type="ChEBI" id="CHEBI:15378"/>
        <dbReference type="ChEBI" id="CHEBI:25629"/>
        <dbReference type="ChEBI" id="CHEBI:73990"/>
        <dbReference type="ChEBI" id="CHEBI:75468"/>
    </reaction>
</comment>
<feature type="domain" description="AB hydrolase-1" evidence="12">
    <location>
        <begin position="44"/>
        <end position="291"/>
    </location>
</feature>
<dbReference type="Proteomes" id="UP000887013">
    <property type="component" value="Unassembled WGS sequence"/>
</dbReference>
<comment type="catalytic activity">
    <reaction evidence="6">
        <text>a 1,3-diacyl-sn-glycerol + H2O = a 1-acyl-sn-glycerol + a fatty acid + H(+)</text>
        <dbReference type="Rhea" id="RHEA:38503"/>
        <dbReference type="ChEBI" id="CHEBI:15377"/>
        <dbReference type="ChEBI" id="CHEBI:15378"/>
        <dbReference type="ChEBI" id="CHEBI:28868"/>
        <dbReference type="ChEBI" id="CHEBI:64683"/>
        <dbReference type="ChEBI" id="CHEBI:77272"/>
    </reaction>
</comment>
<evidence type="ECO:0000256" key="11">
    <source>
        <dbReference type="ARBA" id="ARBA00048919"/>
    </source>
</evidence>
<evidence type="ECO:0000256" key="3">
    <source>
        <dbReference type="ARBA" id="ARBA00026104"/>
    </source>
</evidence>
<evidence type="ECO:0000256" key="10">
    <source>
        <dbReference type="ARBA" id="ARBA00048513"/>
    </source>
</evidence>
<evidence type="ECO:0000256" key="9">
    <source>
        <dbReference type="ARBA" id="ARBA00048504"/>
    </source>
</evidence>
<comment type="similarity">
    <text evidence="1">Belongs to the AB hydrolase superfamily.</text>
</comment>
<protein>
    <recommendedName>
        <fullName evidence="7">sn-1-specific diacylglycerol lipase ABHD11</fullName>
        <ecNumber evidence="3">3.1.1.116</ecNumber>
    </recommendedName>
    <alternativeName>
        <fullName evidence="4">Alpha/beta hydrolase domain-containing protein 11</fullName>
    </alternativeName>
</protein>
<evidence type="ECO:0000256" key="5">
    <source>
        <dbReference type="ARBA" id="ARBA00043667"/>
    </source>
</evidence>
<evidence type="ECO:0000313" key="14">
    <source>
        <dbReference type="Proteomes" id="UP000887013"/>
    </source>
</evidence>
<dbReference type="SUPFAM" id="SSF53474">
    <property type="entry name" value="alpha/beta-Hydrolases"/>
    <property type="match status" value="1"/>
</dbReference>
<keyword evidence="2" id="KW-0378">Hydrolase</keyword>
<evidence type="ECO:0000256" key="4">
    <source>
        <dbReference type="ARBA" id="ARBA00042703"/>
    </source>
</evidence>
<dbReference type="EC" id="3.1.1.116" evidence="3"/>
<comment type="caution">
    <text evidence="13">The sequence shown here is derived from an EMBL/GenBank/DDBJ whole genome shotgun (WGS) entry which is preliminary data.</text>
</comment>